<dbReference type="Proteomes" id="UP000287651">
    <property type="component" value="Unassembled WGS sequence"/>
</dbReference>
<accession>A0A444DFE2</accession>
<dbReference type="PANTHER" id="PTHR10185">
    <property type="entry name" value="PHOSPHOLIPASE D - RELATED"/>
    <property type="match status" value="1"/>
</dbReference>
<evidence type="ECO:0000313" key="1">
    <source>
        <dbReference type="EMBL" id="RRT71079.1"/>
    </source>
</evidence>
<protein>
    <submittedName>
        <fullName evidence="1">Uncharacterized protein</fullName>
    </submittedName>
</protein>
<sequence>MKPLYTFTLLSILAVCSPLLALDAAAAAAASPRCKAWLVQSIPTNMPLLPRVPGVLSTGEVMRWLAGNATERLDIIAQYWQLLAQPSNPKSGDYGYSAVEMKKFGADEGRAVYTSLEDAADRNVSLR</sequence>
<gene>
    <name evidence="1" type="ORF">B296_00015585</name>
</gene>
<evidence type="ECO:0000313" key="2">
    <source>
        <dbReference type="Proteomes" id="UP000287651"/>
    </source>
</evidence>
<comment type="caution">
    <text evidence="1">The sequence shown here is derived from an EMBL/GenBank/DDBJ whole genome shotgun (WGS) entry which is preliminary data.</text>
</comment>
<dbReference type="EMBL" id="AMZH03003810">
    <property type="protein sequence ID" value="RRT71079.1"/>
    <property type="molecule type" value="Genomic_DNA"/>
</dbReference>
<reference evidence="1 2" key="1">
    <citation type="journal article" date="2014" name="Agronomy (Basel)">
        <title>A Draft Genome Sequence for Ensete ventricosum, the Drought-Tolerant Tree Against Hunger.</title>
        <authorList>
            <person name="Harrison J."/>
            <person name="Moore K.A."/>
            <person name="Paszkiewicz K."/>
            <person name="Jones T."/>
            <person name="Grant M."/>
            <person name="Ambacheew D."/>
            <person name="Muzemil S."/>
            <person name="Studholme D.J."/>
        </authorList>
    </citation>
    <scope>NUCLEOTIDE SEQUENCE [LARGE SCALE GENOMIC DNA]</scope>
</reference>
<organism evidence="1 2">
    <name type="scientific">Ensete ventricosum</name>
    <name type="common">Abyssinian banana</name>
    <name type="synonym">Musa ensete</name>
    <dbReference type="NCBI Taxonomy" id="4639"/>
    <lineage>
        <taxon>Eukaryota</taxon>
        <taxon>Viridiplantae</taxon>
        <taxon>Streptophyta</taxon>
        <taxon>Embryophyta</taxon>
        <taxon>Tracheophyta</taxon>
        <taxon>Spermatophyta</taxon>
        <taxon>Magnoliopsida</taxon>
        <taxon>Liliopsida</taxon>
        <taxon>Zingiberales</taxon>
        <taxon>Musaceae</taxon>
        <taxon>Ensete</taxon>
    </lineage>
</organism>
<dbReference type="AlphaFoldDB" id="A0A444DFE2"/>
<dbReference type="InterPro" id="IPR050874">
    <property type="entry name" value="Diverse_PLD-related"/>
</dbReference>
<dbReference type="PANTHER" id="PTHR10185:SF17">
    <property type="entry name" value="GM01519P-RELATED"/>
    <property type="match status" value="1"/>
</dbReference>
<proteinExistence type="predicted"/>
<name>A0A444DFE2_ENSVE</name>